<dbReference type="Proteomes" id="UP000092695">
    <property type="component" value="Chromosome"/>
</dbReference>
<dbReference type="STRING" id="1548547.BA177_13330"/>
<reference evidence="1 2" key="1">
    <citation type="submission" date="2016-06" db="EMBL/GenBank/DDBJ databases">
        <title>Complete genome sequence of a deep-branching marine Gamma Proteobacterium Woeseia oceani type strain XK5.</title>
        <authorList>
            <person name="Mu D."/>
            <person name="Du Z."/>
        </authorList>
    </citation>
    <scope>NUCLEOTIDE SEQUENCE [LARGE SCALE GENOMIC DNA]</scope>
    <source>
        <strain evidence="1 2">XK5</strain>
    </source>
</reference>
<protein>
    <submittedName>
        <fullName evidence="1">Uncharacterized protein</fullName>
    </submittedName>
</protein>
<dbReference type="EMBL" id="CP016268">
    <property type="protein sequence ID" value="ANO52051.1"/>
    <property type="molecule type" value="Genomic_DNA"/>
</dbReference>
<name>A0A193LHS6_9GAMM</name>
<evidence type="ECO:0000313" key="1">
    <source>
        <dbReference type="EMBL" id="ANO52051.1"/>
    </source>
</evidence>
<gene>
    <name evidence="1" type="ORF">BA177_13330</name>
</gene>
<keyword evidence="2" id="KW-1185">Reference proteome</keyword>
<dbReference type="AlphaFoldDB" id="A0A193LHS6"/>
<dbReference type="KEGG" id="woc:BA177_13330"/>
<accession>A0A193LHS6</accession>
<organism evidence="1 2">
    <name type="scientific">Woeseia oceani</name>
    <dbReference type="NCBI Taxonomy" id="1548547"/>
    <lineage>
        <taxon>Bacteria</taxon>
        <taxon>Pseudomonadati</taxon>
        <taxon>Pseudomonadota</taxon>
        <taxon>Gammaproteobacteria</taxon>
        <taxon>Woeseiales</taxon>
        <taxon>Woeseiaceae</taxon>
        <taxon>Woeseia</taxon>
    </lineage>
</organism>
<sequence>MAAVSHYIVGRRTFKAHRRMVHRISKIEAAERQLNSAVRLLFSGFDSVAIHTLVGAASIVLCDLAEISGKDGSWENKIAVDSGLTKREFFDLARRAQNFFKHARSDPDGVLEFDAQETEILLFIASLNWGELLTAAKSERKLSIEMSVFQLWFIASWHENWSEKEEAEEVWKVAYQWFPDFSSLNRDQKLAKGLSVLQAELREEAI</sequence>
<evidence type="ECO:0000313" key="2">
    <source>
        <dbReference type="Proteomes" id="UP000092695"/>
    </source>
</evidence>
<proteinExistence type="predicted"/>